<keyword evidence="1 4" id="KW-0347">Helicase</keyword>
<feature type="region of interest" description="Disordered" evidence="2">
    <location>
        <begin position="77"/>
        <end position="116"/>
    </location>
</feature>
<dbReference type="STRING" id="133383.A0A1R0H1J1"/>
<dbReference type="InterPro" id="IPR051055">
    <property type="entry name" value="PIF1_helicase"/>
</dbReference>
<feature type="region of interest" description="Disordered" evidence="2">
    <location>
        <begin position="44"/>
        <end position="64"/>
    </location>
</feature>
<name>A0A1R0H1J1_9FUNG</name>
<comment type="cofactor">
    <cofactor evidence="1">
        <name>Mg(2+)</name>
        <dbReference type="ChEBI" id="CHEBI:18420"/>
    </cofactor>
</comment>
<dbReference type="GO" id="GO:0006281">
    <property type="term" value="P:DNA repair"/>
    <property type="evidence" value="ECO:0007669"/>
    <property type="project" value="UniProtKB-KW"/>
</dbReference>
<keyword evidence="1" id="KW-0547">Nucleotide-binding</keyword>
<keyword evidence="1" id="KW-0234">DNA repair</keyword>
<gene>
    <name evidence="4" type="ORF">AYI68_g2887</name>
</gene>
<dbReference type="Proteomes" id="UP000187455">
    <property type="component" value="Unassembled WGS sequence"/>
</dbReference>
<evidence type="ECO:0000313" key="4">
    <source>
        <dbReference type="EMBL" id="OLY82984.1"/>
    </source>
</evidence>
<dbReference type="GO" id="GO:0006310">
    <property type="term" value="P:DNA recombination"/>
    <property type="evidence" value="ECO:0007669"/>
    <property type="project" value="UniProtKB-KW"/>
</dbReference>
<evidence type="ECO:0000256" key="2">
    <source>
        <dbReference type="SAM" id="MobiDB-lite"/>
    </source>
</evidence>
<feature type="domain" description="DNA helicase Pif1-like DEAD-box helicase" evidence="3">
    <location>
        <begin position="170"/>
        <end position="273"/>
    </location>
</feature>
<evidence type="ECO:0000256" key="1">
    <source>
        <dbReference type="RuleBase" id="RU363044"/>
    </source>
</evidence>
<organism evidence="4 5">
    <name type="scientific">Smittium mucronatum</name>
    <dbReference type="NCBI Taxonomy" id="133383"/>
    <lineage>
        <taxon>Eukaryota</taxon>
        <taxon>Fungi</taxon>
        <taxon>Fungi incertae sedis</taxon>
        <taxon>Zoopagomycota</taxon>
        <taxon>Kickxellomycotina</taxon>
        <taxon>Harpellomycetes</taxon>
        <taxon>Harpellales</taxon>
        <taxon>Legeriomycetaceae</taxon>
        <taxon>Smittium</taxon>
    </lineage>
</organism>
<evidence type="ECO:0000259" key="3">
    <source>
        <dbReference type="Pfam" id="PF05970"/>
    </source>
</evidence>
<keyword evidence="1" id="KW-0067">ATP-binding</keyword>
<dbReference type="OrthoDB" id="5578775at2759"/>
<keyword evidence="1" id="KW-0378">Hydrolase</keyword>
<dbReference type="EC" id="5.6.2.3" evidence="1"/>
<proteinExistence type="inferred from homology"/>
<keyword evidence="5" id="KW-1185">Reference proteome</keyword>
<dbReference type="SUPFAM" id="SSF52540">
    <property type="entry name" value="P-loop containing nucleoside triphosphate hydrolases"/>
    <property type="match status" value="1"/>
</dbReference>
<protein>
    <recommendedName>
        <fullName evidence="1">ATP-dependent DNA helicase</fullName>
        <ecNumber evidence="1">5.6.2.3</ecNumber>
    </recommendedName>
</protein>
<dbReference type="GO" id="GO:0005524">
    <property type="term" value="F:ATP binding"/>
    <property type="evidence" value="ECO:0007669"/>
    <property type="project" value="UniProtKB-KW"/>
</dbReference>
<dbReference type="GO" id="GO:0016887">
    <property type="term" value="F:ATP hydrolysis activity"/>
    <property type="evidence" value="ECO:0007669"/>
    <property type="project" value="RHEA"/>
</dbReference>
<dbReference type="AlphaFoldDB" id="A0A1R0H1J1"/>
<keyword evidence="1" id="KW-0227">DNA damage</keyword>
<comment type="similarity">
    <text evidence="1">Belongs to the helicase family.</text>
</comment>
<comment type="caution">
    <text evidence="4">The sequence shown here is derived from an EMBL/GenBank/DDBJ whole genome shotgun (WGS) entry which is preliminary data.</text>
</comment>
<reference evidence="4 5" key="1">
    <citation type="journal article" date="2016" name="Mol. Biol. Evol.">
        <title>Genome-Wide Survey of Gut Fungi (Harpellales) Reveals the First Horizontally Transferred Ubiquitin Gene from a Mosquito Host.</title>
        <authorList>
            <person name="Wang Y."/>
            <person name="White M.M."/>
            <person name="Kvist S."/>
            <person name="Moncalvo J.M."/>
        </authorList>
    </citation>
    <scope>NUCLEOTIDE SEQUENCE [LARGE SCALE GENOMIC DNA]</scope>
    <source>
        <strain evidence="4 5">ALG-7-W6</strain>
    </source>
</reference>
<keyword evidence="1" id="KW-0233">DNA recombination</keyword>
<dbReference type="PANTHER" id="PTHR47642:SF5">
    <property type="entry name" value="ATP-DEPENDENT DNA HELICASE"/>
    <property type="match status" value="1"/>
</dbReference>
<dbReference type="InterPro" id="IPR027417">
    <property type="entry name" value="P-loop_NTPase"/>
</dbReference>
<dbReference type="Gene3D" id="3.40.50.300">
    <property type="entry name" value="P-loop containing nucleotide triphosphate hydrolases"/>
    <property type="match status" value="1"/>
</dbReference>
<dbReference type="GO" id="GO:0043139">
    <property type="term" value="F:5'-3' DNA helicase activity"/>
    <property type="evidence" value="ECO:0007669"/>
    <property type="project" value="UniProtKB-EC"/>
</dbReference>
<dbReference type="EMBL" id="LSSL01001138">
    <property type="protein sequence ID" value="OLY82984.1"/>
    <property type="molecule type" value="Genomic_DNA"/>
</dbReference>
<dbReference type="Pfam" id="PF05970">
    <property type="entry name" value="PIF1"/>
    <property type="match status" value="1"/>
</dbReference>
<dbReference type="InterPro" id="IPR010285">
    <property type="entry name" value="DNA_helicase_pif1-like_DEAD"/>
</dbReference>
<sequence>MFTQNTKKRQRTLQFNSAGVMEFKKGSHGAYHSRADHKYTTGLATQIPDSSQSPSMAPSPNASFRTEDFYFRKRSRKDVPEPDEAGLASNTSSASQPISGSNPRVPFGRNTSLRTKPNLQVAETRIDSGAITIAKSITGPSTNVVAVLPRPQFSYTPVPFASLTAQRELSAEQLRAIDIVMNEKKNVFITGSAVLLANIISQLLNREDNSRGAVAITAPTGIAAFQIGGTTLHSWAGVGLGKEPVEKLISNIMVRREAKGRWMSAKVLIIDESKSAVA</sequence>
<dbReference type="GO" id="GO:0000723">
    <property type="term" value="P:telomere maintenance"/>
    <property type="evidence" value="ECO:0007669"/>
    <property type="project" value="InterPro"/>
</dbReference>
<evidence type="ECO:0000313" key="5">
    <source>
        <dbReference type="Proteomes" id="UP000187455"/>
    </source>
</evidence>
<dbReference type="PANTHER" id="PTHR47642">
    <property type="entry name" value="ATP-DEPENDENT DNA HELICASE"/>
    <property type="match status" value="1"/>
</dbReference>
<accession>A0A1R0H1J1</accession>
<comment type="catalytic activity">
    <reaction evidence="1">
        <text>ATP + H2O = ADP + phosphate + H(+)</text>
        <dbReference type="Rhea" id="RHEA:13065"/>
        <dbReference type="ChEBI" id="CHEBI:15377"/>
        <dbReference type="ChEBI" id="CHEBI:15378"/>
        <dbReference type="ChEBI" id="CHEBI:30616"/>
        <dbReference type="ChEBI" id="CHEBI:43474"/>
        <dbReference type="ChEBI" id="CHEBI:456216"/>
        <dbReference type="EC" id="5.6.2.3"/>
    </reaction>
</comment>
<feature type="compositionally biased region" description="Polar residues" evidence="2">
    <location>
        <begin position="88"/>
        <end position="102"/>
    </location>
</feature>